<name>A0AAN6LU46_9PLEO</name>
<dbReference type="PRINTS" id="PR00385">
    <property type="entry name" value="P450"/>
</dbReference>
<dbReference type="GO" id="GO:0020037">
    <property type="term" value="F:heme binding"/>
    <property type="evidence" value="ECO:0007669"/>
    <property type="project" value="InterPro"/>
</dbReference>
<evidence type="ECO:0000313" key="5">
    <source>
        <dbReference type="EMBL" id="KAK3207497.1"/>
    </source>
</evidence>
<dbReference type="InterPro" id="IPR036291">
    <property type="entry name" value="NAD(P)-bd_dom_sf"/>
</dbReference>
<accession>A0AAN6LU46</accession>
<dbReference type="GO" id="GO:0016705">
    <property type="term" value="F:oxidoreductase activity, acting on paired donors, with incorporation or reduction of molecular oxygen"/>
    <property type="evidence" value="ECO:0007669"/>
    <property type="project" value="InterPro"/>
</dbReference>
<dbReference type="Pfam" id="PF00067">
    <property type="entry name" value="p450"/>
    <property type="match status" value="1"/>
</dbReference>
<keyword evidence="4" id="KW-0349">Heme</keyword>
<keyword evidence="3 4" id="KW-0408">Iron</keyword>
<dbReference type="EMBL" id="WVTA01000009">
    <property type="protein sequence ID" value="KAK3207497.1"/>
    <property type="molecule type" value="Genomic_DNA"/>
</dbReference>
<reference evidence="5 6" key="1">
    <citation type="submission" date="2021-02" db="EMBL/GenBank/DDBJ databases">
        <title>Genome assembly of Pseudopithomyces chartarum.</title>
        <authorList>
            <person name="Jauregui R."/>
            <person name="Singh J."/>
            <person name="Voisey C."/>
        </authorList>
    </citation>
    <scope>NUCLEOTIDE SEQUENCE [LARGE SCALE GENOMIC DNA]</scope>
    <source>
        <strain evidence="5 6">AGR01</strain>
    </source>
</reference>
<dbReference type="PROSITE" id="PS00086">
    <property type="entry name" value="CYTOCHROME_P450"/>
    <property type="match status" value="1"/>
</dbReference>
<evidence type="ECO:0008006" key="7">
    <source>
        <dbReference type="Google" id="ProtNLM"/>
    </source>
</evidence>
<dbReference type="Gene3D" id="1.10.630.10">
    <property type="entry name" value="Cytochrome P450"/>
    <property type="match status" value="1"/>
</dbReference>
<evidence type="ECO:0000256" key="4">
    <source>
        <dbReference type="PIRSR" id="PIRSR602401-1"/>
    </source>
</evidence>
<dbReference type="SUPFAM" id="SSF51735">
    <property type="entry name" value="NAD(P)-binding Rossmann-fold domains"/>
    <property type="match status" value="2"/>
</dbReference>
<dbReference type="PRINTS" id="PR00463">
    <property type="entry name" value="EP450I"/>
</dbReference>
<dbReference type="GO" id="GO:0004497">
    <property type="term" value="F:monooxygenase activity"/>
    <property type="evidence" value="ECO:0007669"/>
    <property type="project" value="InterPro"/>
</dbReference>
<dbReference type="Proteomes" id="UP001280581">
    <property type="component" value="Unassembled WGS sequence"/>
</dbReference>
<keyword evidence="6" id="KW-1185">Reference proteome</keyword>
<evidence type="ECO:0000313" key="6">
    <source>
        <dbReference type="Proteomes" id="UP001280581"/>
    </source>
</evidence>
<dbReference type="PANTHER" id="PTHR24305:SF161">
    <property type="entry name" value="P450, PUTATIVE (EUROFUNG)-RELATED"/>
    <property type="match status" value="1"/>
</dbReference>
<evidence type="ECO:0000256" key="2">
    <source>
        <dbReference type="ARBA" id="ARBA00022723"/>
    </source>
</evidence>
<dbReference type="InterPro" id="IPR002401">
    <property type="entry name" value="Cyt_P450_E_grp-I"/>
</dbReference>
<dbReference type="PANTHER" id="PTHR24305">
    <property type="entry name" value="CYTOCHROME P450"/>
    <property type="match status" value="1"/>
</dbReference>
<dbReference type="Pfam" id="PF00106">
    <property type="entry name" value="adh_short"/>
    <property type="match status" value="2"/>
</dbReference>
<proteinExistence type="predicted"/>
<dbReference type="InterPro" id="IPR001128">
    <property type="entry name" value="Cyt_P450"/>
</dbReference>
<dbReference type="AlphaFoldDB" id="A0AAN6LU46"/>
<protein>
    <recommendedName>
        <fullName evidence="7">Cytochrome P450</fullName>
    </recommendedName>
</protein>
<dbReference type="InterPro" id="IPR036396">
    <property type="entry name" value="Cyt_P450_sf"/>
</dbReference>
<dbReference type="CDD" id="cd11058">
    <property type="entry name" value="CYP60B-like"/>
    <property type="match status" value="1"/>
</dbReference>
<comment type="cofactor">
    <cofactor evidence="1 4">
        <name>heme</name>
        <dbReference type="ChEBI" id="CHEBI:30413"/>
    </cofactor>
</comment>
<organism evidence="5 6">
    <name type="scientific">Pseudopithomyces chartarum</name>
    <dbReference type="NCBI Taxonomy" id="1892770"/>
    <lineage>
        <taxon>Eukaryota</taxon>
        <taxon>Fungi</taxon>
        <taxon>Dikarya</taxon>
        <taxon>Ascomycota</taxon>
        <taxon>Pezizomycotina</taxon>
        <taxon>Dothideomycetes</taxon>
        <taxon>Pleosporomycetidae</taxon>
        <taxon>Pleosporales</taxon>
        <taxon>Massarineae</taxon>
        <taxon>Didymosphaeriaceae</taxon>
        <taxon>Pseudopithomyces</taxon>
    </lineage>
</organism>
<comment type="caution">
    <text evidence="5">The sequence shown here is derived from an EMBL/GenBank/DDBJ whole genome shotgun (WGS) entry which is preliminary data.</text>
</comment>
<dbReference type="Gene3D" id="3.40.50.720">
    <property type="entry name" value="NAD(P)-binding Rossmann-like Domain"/>
    <property type="match status" value="2"/>
</dbReference>
<dbReference type="InterPro" id="IPR017972">
    <property type="entry name" value="Cyt_P450_CS"/>
</dbReference>
<evidence type="ECO:0000256" key="3">
    <source>
        <dbReference type="ARBA" id="ARBA00023004"/>
    </source>
</evidence>
<dbReference type="InterPro" id="IPR002347">
    <property type="entry name" value="SDR_fam"/>
</dbReference>
<keyword evidence="2 4" id="KW-0479">Metal-binding</keyword>
<feature type="binding site" description="axial binding residue" evidence="4">
    <location>
        <position position="703"/>
    </location>
    <ligand>
        <name>heme</name>
        <dbReference type="ChEBI" id="CHEBI:30413"/>
    </ligand>
    <ligandPart>
        <name>Fe</name>
        <dbReference type="ChEBI" id="CHEBI:18248"/>
    </ligandPart>
</feature>
<evidence type="ECO:0000256" key="1">
    <source>
        <dbReference type="ARBA" id="ARBA00001971"/>
    </source>
</evidence>
<dbReference type="SUPFAM" id="SSF48264">
    <property type="entry name" value="Cytochrome P450"/>
    <property type="match status" value="1"/>
</dbReference>
<sequence length="1083" mass="119347">MVEFNIETTGEQIVAEFGANAEGKTFVVTGPSAGGLGAELLITLAKAKTSPAHFVLAGRNEAKIRPVIEKIAEVNPNIKTTFVKVDFLDNASVRKAAEEILTVVNGRIDVLINNAGIAAKKEFSLSKDGVEQHFAANFLGHFILTNILAETIIQSKGIVLNVASMAYTLAETNTEDPNFNDGKDYNAWIAYGRSKTANILFTYALSEKYGGNITSLVADPGMAHDSQLLVNSAVDEEFLGEGFKIAGERMKGKEVPKTVLVSMQQGIASQLRASLDPSLRASAPAFVKESNIIPVLPYARPWYAAISNLSYCLSFLGGRHPYNVLELHEKYGPVVRIAPNELSFNSAQSWKDIYDFNGPGKRSLIKSNFYEGGTFADQCGSIVSERDPDKHGRMRRFLSNAFSQRSLLEQESIISGIVDDFIGKMKVKAKEGAIIDLTEWFNMATFDIIGELAFGESFRGIETGEIGNVHPWIERITGAMKQGALADTFKRFLTAAQVAMLFLSKAIDSIKMDCKLNEEYTLDLVRKRVSRESDRKDFLTRILEQRDNTVSDVQIAAHSADFVTAGSETTATALSCITYYLSKNKHVLEKLQQEIRTSFDSYDKINSASTASLTYLNAVCQEGMRIFAPLPIALPRVVSDQGNIVDGYYLPPGVTVSTNPIAASLDPANFKDPFEFLPERWMQHNGHDVYEASQPFSTGPRGCLGRSLGWMEMRTILAKVHYTFDLELILLGYSLKCVQPLQTADSTEFAAENSNYRSLAICGSETSQKFQHRKLLISAHCFLGGASGIGFAAAQILASKGSSVHILDRHAPSAESVPPFQGTLPDRITFHECDVTDWVALRRTFARVGHLDYVFANAGISETENFLADSFEEPCSTTEPSTNGTVFERLIEPEYPLIDVNLKGVLNVIKLAHHSFRRDTTPGSIVITSSATAYSPEQSLPVYSALKLALVGLVRSLRHNLYLDNITVNAVVPASTETRLIAPKFIEPIKQMGLPVSSARHVGAALVYSAVARETRKVEVYGKEPIENIEKEGRWNGRVILTLGDTYTELEEKLADLRPQWFGEQNLMLQNKQQAVTDFRQFS</sequence>
<dbReference type="InterPro" id="IPR050121">
    <property type="entry name" value="Cytochrome_P450_monoxygenase"/>
</dbReference>
<gene>
    <name evidence="5" type="ORF">GRF29_103g1180642</name>
</gene>
<dbReference type="GO" id="GO:0005506">
    <property type="term" value="F:iron ion binding"/>
    <property type="evidence" value="ECO:0007669"/>
    <property type="project" value="InterPro"/>
</dbReference>